<dbReference type="Proteomes" id="UP000268093">
    <property type="component" value="Unassembled WGS sequence"/>
</dbReference>
<dbReference type="Pfam" id="PF06609">
    <property type="entry name" value="TRI12"/>
    <property type="match status" value="1"/>
</dbReference>
<comment type="subcellular location">
    <subcellularLocation>
        <location evidence="1">Membrane</location>
        <topology evidence="1">Multi-pass membrane protein</topology>
    </subcellularLocation>
</comment>
<evidence type="ECO:0000256" key="3">
    <source>
        <dbReference type="ARBA" id="ARBA00022692"/>
    </source>
</evidence>
<accession>A0A433CWB5</accession>
<evidence type="ECO:0000256" key="2">
    <source>
        <dbReference type="ARBA" id="ARBA00022448"/>
    </source>
</evidence>
<keyword evidence="2" id="KW-0813">Transport</keyword>
<dbReference type="PANTHER" id="PTHR23501:SF102">
    <property type="entry name" value="DRUG TRANSPORTER, PUTATIVE (AFU_ORTHOLOGUE AFUA_3G08530)-RELATED"/>
    <property type="match status" value="1"/>
</dbReference>
<comment type="caution">
    <text evidence="8">The sequence shown here is derived from an EMBL/GenBank/DDBJ whole genome shotgun (WGS) entry which is preliminary data.</text>
</comment>
<dbReference type="Pfam" id="PF00083">
    <property type="entry name" value="Sugar_tr"/>
    <property type="match status" value="1"/>
</dbReference>
<organism evidence="8 9">
    <name type="scientific">Jimgerdemannia flammicorona</name>
    <dbReference type="NCBI Taxonomy" id="994334"/>
    <lineage>
        <taxon>Eukaryota</taxon>
        <taxon>Fungi</taxon>
        <taxon>Fungi incertae sedis</taxon>
        <taxon>Mucoromycota</taxon>
        <taxon>Mucoromycotina</taxon>
        <taxon>Endogonomycetes</taxon>
        <taxon>Endogonales</taxon>
        <taxon>Endogonaceae</taxon>
        <taxon>Jimgerdemannia</taxon>
    </lineage>
</organism>
<evidence type="ECO:0000256" key="4">
    <source>
        <dbReference type="ARBA" id="ARBA00022989"/>
    </source>
</evidence>
<proteinExistence type="predicted"/>
<dbReference type="PANTHER" id="PTHR23501">
    <property type="entry name" value="MAJOR FACILITATOR SUPERFAMILY"/>
    <property type="match status" value="1"/>
</dbReference>
<name>A0A433CWB5_9FUNG</name>
<reference evidence="8 9" key="1">
    <citation type="journal article" date="2018" name="New Phytol.">
        <title>Phylogenomics of Endogonaceae and evolution of mycorrhizas within Mucoromycota.</title>
        <authorList>
            <person name="Chang Y."/>
            <person name="Desiro A."/>
            <person name="Na H."/>
            <person name="Sandor L."/>
            <person name="Lipzen A."/>
            <person name="Clum A."/>
            <person name="Barry K."/>
            <person name="Grigoriev I.V."/>
            <person name="Martin F.M."/>
            <person name="Stajich J.E."/>
            <person name="Smith M.E."/>
            <person name="Bonito G."/>
            <person name="Spatafora J.W."/>
        </authorList>
    </citation>
    <scope>NUCLEOTIDE SEQUENCE [LARGE SCALE GENOMIC DNA]</scope>
    <source>
        <strain evidence="8 9">GMNB39</strain>
    </source>
</reference>
<feature type="region of interest" description="Disordered" evidence="6">
    <location>
        <begin position="1"/>
        <end position="21"/>
    </location>
</feature>
<evidence type="ECO:0000313" key="9">
    <source>
        <dbReference type="Proteomes" id="UP000268093"/>
    </source>
</evidence>
<keyword evidence="3 7" id="KW-0812">Transmembrane</keyword>
<dbReference type="InterPro" id="IPR036259">
    <property type="entry name" value="MFS_trans_sf"/>
</dbReference>
<dbReference type="GO" id="GO:0022857">
    <property type="term" value="F:transmembrane transporter activity"/>
    <property type="evidence" value="ECO:0007669"/>
    <property type="project" value="InterPro"/>
</dbReference>
<dbReference type="OrthoDB" id="10021397at2759"/>
<feature type="transmembrane region" description="Helical" evidence="7">
    <location>
        <begin position="340"/>
        <end position="360"/>
    </location>
</feature>
<dbReference type="SUPFAM" id="SSF103473">
    <property type="entry name" value="MFS general substrate transporter"/>
    <property type="match status" value="1"/>
</dbReference>
<evidence type="ECO:0008006" key="10">
    <source>
        <dbReference type="Google" id="ProtNLM"/>
    </source>
</evidence>
<evidence type="ECO:0000313" key="8">
    <source>
        <dbReference type="EMBL" id="RUP42864.1"/>
    </source>
</evidence>
<evidence type="ECO:0000256" key="5">
    <source>
        <dbReference type="ARBA" id="ARBA00023136"/>
    </source>
</evidence>
<dbReference type="InterPro" id="IPR005828">
    <property type="entry name" value="MFS_sugar_transport-like"/>
</dbReference>
<dbReference type="Gene3D" id="1.20.1720.10">
    <property type="entry name" value="Multidrug resistance protein D"/>
    <property type="match status" value="1"/>
</dbReference>
<feature type="transmembrane region" description="Helical" evidence="7">
    <location>
        <begin position="270"/>
        <end position="292"/>
    </location>
</feature>
<keyword evidence="5 7" id="KW-0472">Membrane</keyword>
<dbReference type="AlphaFoldDB" id="A0A433CWB5"/>
<feature type="transmembrane region" description="Helical" evidence="7">
    <location>
        <begin position="298"/>
        <end position="319"/>
    </location>
</feature>
<feature type="transmembrane region" description="Helical" evidence="7">
    <location>
        <begin position="152"/>
        <end position="171"/>
    </location>
</feature>
<dbReference type="InterPro" id="IPR010573">
    <property type="entry name" value="MFS_Str1/Tri12-like"/>
</dbReference>
<keyword evidence="4 7" id="KW-1133">Transmembrane helix</keyword>
<evidence type="ECO:0000256" key="6">
    <source>
        <dbReference type="SAM" id="MobiDB-lite"/>
    </source>
</evidence>
<feature type="transmembrane region" description="Helical" evidence="7">
    <location>
        <begin position="239"/>
        <end position="258"/>
    </location>
</feature>
<protein>
    <recommendedName>
        <fullName evidence="10">Major facilitator superfamily domain-containing protein</fullName>
    </recommendedName>
</protein>
<dbReference type="EMBL" id="RBNI01012241">
    <property type="protein sequence ID" value="RUP42864.1"/>
    <property type="molecule type" value="Genomic_DNA"/>
</dbReference>
<dbReference type="GO" id="GO:0005886">
    <property type="term" value="C:plasma membrane"/>
    <property type="evidence" value="ECO:0007669"/>
    <property type="project" value="TreeGrafter"/>
</dbReference>
<evidence type="ECO:0000256" key="1">
    <source>
        <dbReference type="ARBA" id="ARBA00004141"/>
    </source>
</evidence>
<sequence>MDPEKQSPVAPSHPNYDHDEPPRPQGYELALVFLGFVRFLLSQDGAGFHVLTRYAPVQSQPGVVPRGARWHHHRDVASYGRLRVSRVRTCCVGNQWVRFFWFVFYFSTSRDRLFPWSLILHVLTKHFSLFANSFRVEPLLSKLSDTFGRKPIVLFSISLFLIGSVLCGASVSMLMLIISRAIAGIGGAGVFAMHHQRCLCHSFCLWTVDWRLVHGLFVVAMELLYQIEFSNSPFARFSSLPFGGAAFLILFFFLRLPYPKTSFMEKLKNIDYLGTFLVIAFATLFLLGLNFGGQTYPWTSAPVISCLVLSVFLLAPLIWCEIYHAVDPIIPPHLFRIRTVTAVLTLNWFFGLNLFTLVGVRCFLVDRSLVLGAACFRDANEC</sequence>
<evidence type="ECO:0000256" key="7">
    <source>
        <dbReference type="SAM" id="Phobius"/>
    </source>
</evidence>
<keyword evidence="9" id="KW-1185">Reference proteome</keyword>
<gene>
    <name evidence="8" type="ORF">BC936DRAFT_137967</name>
</gene>